<dbReference type="PANTHER" id="PTHR30477">
    <property type="entry name" value="ABC-TRANSPORTER METAL-BINDING PROTEIN"/>
    <property type="match status" value="1"/>
</dbReference>
<dbReference type="SUPFAM" id="SSF81345">
    <property type="entry name" value="ABC transporter involved in vitamin B12 uptake, BtuC"/>
    <property type="match status" value="1"/>
</dbReference>
<evidence type="ECO:0000256" key="4">
    <source>
        <dbReference type="ARBA" id="ARBA00022989"/>
    </source>
</evidence>
<dbReference type="OrthoDB" id="9798540at2"/>
<keyword evidence="5 7" id="KW-0472">Membrane</keyword>
<dbReference type="Proteomes" id="UP000219036">
    <property type="component" value="Unassembled WGS sequence"/>
</dbReference>
<keyword evidence="4 7" id="KW-1133">Transmembrane helix</keyword>
<keyword evidence="9" id="KW-1185">Reference proteome</keyword>
<feature type="transmembrane region" description="Helical" evidence="7">
    <location>
        <begin position="162"/>
        <end position="181"/>
    </location>
</feature>
<dbReference type="GO" id="GO:0043190">
    <property type="term" value="C:ATP-binding cassette (ABC) transporter complex"/>
    <property type="evidence" value="ECO:0007669"/>
    <property type="project" value="InterPro"/>
</dbReference>
<keyword evidence="3 6" id="KW-0812">Transmembrane</keyword>
<dbReference type="Pfam" id="PF00950">
    <property type="entry name" value="ABC-3"/>
    <property type="match status" value="1"/>
</dbReference>
<feature type="transmembrane region" description="Helical" evidence="7">
    <location>
        <begin position="219"/>
        <end position="239"/>
    </location>
</feature>
<gene>
    <name evidence="8" type="ORF">SAMN06265182_1071</name>
</gene>
<evidence type="ECO:0000313" key="8">
    <source>
        <dbReference type="EMBL" id="SNZ07885.1"/>
    </source>
</evidence>
<evidence type="ECO:0000256" key="3">
    <source>
        <dbReference type="ARBA" id="ARBA00022692"/>
    </source>
</evidence>
<dbReference type="AlphaFoldDB" id="A0A285NEK4"/>
<keyword evidence="6" id="KW-0813">Transport</keyword>
<dbReference type="InterPro" id="IPR037294">
    <property type="entry name" value="ABC_BtuC-like"/>
</dbReference>
<evidence type="ECO:0000256" key="2">
    <source>
        <dbReference type="ARBA" id="ARBA00008034"/>
    </source>
</evidence>
<evidence type="ECO:0000256" key="5">
    <source>
        <dbReference type="ARBA" id="ARBA00023136"/>
    </source>
</evidence>
<name>A0A285NEK4_9AQUI</name>
<feature type="transmembrane region" description="Helical" evidence="7">
    <location>
        <begin position="187"/>
        <end position="207"/>
    </location>
</feature>
<feature type="transmembrane region" description="Helical" evidence="7">
    <location>
        <begin position="91"/>
        <end position="112"/>
    </location>
</feature>
<evidence type="ECO:0000256" key="1">
    <source>
        <dbReference type="ARBA" id="ARBA00004141"/>
    </source>
</evidence>
<dbReference type="GO" id="GO:0055085">
    <property type="term" value="P:transmembrane transport"/>
    <property type="evidence" value="ECO:0007669"/>
    <property type="project" value="InterPro"/>
</dbReference>
<feature type="transmembrane region" description="Helical" evidence="7">
    <location>
        <begin position="245"/>
        <end position="262"/>
    </location>
</feature>
<evidence type="ECO:0000256" key="7">
    <source>
        <dbReference type="SAM" id="Phobius"/>
    </source>
</evidence>
<dbReference type="PANTHER" id="PTHR30477:SF0">
    <property type="entry name" value="METAL TRANSPORT SYSTEM MEMBRANE PROTEIN TM_0125-RELATED"/>
    <property type="match status" value="1"/>
</dbReference>
<dbReference type="RefSeq" id="WP_097000243.1">
    <property type="nucleotide sequence ID" value="NZ_OBEI01000003.1"/>
</dbReference>
<protein>
    <submittedName>
        <fullName evidence="8">Zinc transport system permease protein</fullName>
    </submittedName>
</protein>
<feature type="transmembrane region" description="Helical" evidence="7">
    <location>
        <begin position="53"/>
        <end position="79"/>
    </location>
</feature>
<proteinExistence type="inferred from homology"/>
<evidence type="ECO:0000313" key="9">
    <source>
        <dbReference type="Proteomes" id="UP000219036"/>
    </source>
</evidence>
<sequence>MIELLSIPFIQNALLGGIILAVLLSVLSLFIYLKNWSFINVGISHATFGGLAVGFYLGISPTLFGTIFAVITGLLIGYISRKGDIHEDISIGILFSMSMAFGVIVITLSPNYNADLFTFLFGNILTIGKEDIYVLIGFTILSLGFIKLFFHKIMYCCYNEEVAYTSGINTSFYYYSLILIISVATVLSVKLVGVILASAMMILPAAFSNQIFWHYRKILIFSIISSIFMVVAGIFLSFYYDLPSGATIVLLYSVLFGILVLAKKFSGRK</sequence>
<reference evidence="9" key="1">
    <citation type="submission" date="2017-09" db="EMBL/GenBank/DDBJ databases">
        <authorList>
            <person name="Varghese N."/>
            <person name="Submissions S."/>
        </authorList>
    </citation>
    <scope>NUCLEOTIDE SEQUENCE [LARGE SCALE GENOMIC DNA]</scope>
    <source>
        <strain evidence="9">DSM 15103</strain>
    </source>
</reference>
<accession>A0A285NEK4</accession>
<dbReference type="Gene3D" id="1.10.3470.10">
    <property type="entry name" value="ABC transporter involved in vitamin B12 uptake, BtuC"/>
    <property type="match status" value="1"/>
</dbReference>
<evidence type="ECO:0000256" key="6">
    <source>
        <dbReference type="RuleBase" id="RU003943"/>
    </source>
</evidence>
<dbReference type="InterPro" id="IPR001626">
    <property type="entry name" value="ABC_TroCD"/>
</dbReference>
<organism evidence="8 9">
    <name type="scientific">Persephonella hydrogeniphila</name>
    <dbReference type="NCBI Taxonomy" id="198703"/>
    <lineage>
        <taxon>Bacteria</taxon>
        <taxon>Pseudomonadati</taxon>
        <taxon>Aquificota</taxon>
        <taxon>Aquificia</taxon>
        <taxon>Aquificales</taxon>
        <taxon>Hydrogenothermaceae</taxon>
        <taxon>Persephonella</taxon>
    </lineage>
</organism>
<feature type="transmembrane region" description="Helical" evidence="7">
    <location>
        <begin position="12"/>
        <end position="33"/>
    </location>
</feature>
<comment type="subcellular location">
    <subcellularLocation>
        <location evidence="6">Cell membrane</location>
        <topology evidence="6">Multi-pass membrane protein</topology>
    </subcellularLocation>
    <subcellularLocation>
        <location evidence="1">Membrane</location>
        <topology evidence="1">Multi-pass membrane protein</topology>
    </subcellularLocation>
</comment>
<dbReference type="EMBL" id="OBEI01000003">
    <property type="protein sequence ID" value="SNZ07885.1"/>
    <property type="molecule type" value="Genomic_DNA"/>
</dbReference>
<feature type="transmembrane region" description="Helical" evidence="7">
    <location>
        <begin position="132"/>
        <end position="150"/>
    </location>
</feature>
<comment type="similarity">
    <text evidence="2 6">Belongs to the ABC-3 integral membrane protein family.</text>
</comment>